<dbReference type="PANTHER" id="PTHR43415:SF3">
    <property type="entry name" value="GNAT-FAMILY ACETYLTRANSFERASE"/>
    <property type="match status" value="1"/>
</dbReference>
<dbReference type="PANTHER" id="PTHR43415">
    <property type="entry name" value="SPERMIDINE N(1)-ACETYLTRANSFERASE"/>
    <property type="match status" value="1"/>
</dbReference>
<name>R4T3G3_9PSEU</name>
<dbReference type="Pfam" id="PF13302">
    <property type="entry name" value="Acetyltransf_3"/>
    <property type="match status" value="1"/>
</dbReference>
<dbReference type="Proteomes" id="UP000013968">
    <property type="component" value="Chromosome"/>
</dbReference>
<dbReference type="PATRIC" id="fig|1156913.3.peg.2708"/>
<feature type="domain" description="N-acetyltransferase" evidence="1">
    <location>
        <begin position="21"/>
        <end position="188"/>
    </location>
</feature>
<sequence>MSAVIDTEALRAQPELTGESVVLTQLDETYFETAWKALQEPETTRLTGTHTKFTPEQIRIWLAGRTGLGDRADYAIVRKADRVHVGDLALNDIDEDNRSAAFRIALNGPEFFGKGYGTEATRLVLDYAFDVVGLHRVSLEVFDYNPRAQRAYEKAGFVREGLQREALWWDGEWHDVVTMAVLKTDPRP</sequence>
<dbReference type="HOGENOM" id="CLU_013985_3_2_11"/>
<dbReference type="InterPro" id="IPR000182">
    <property type="entry name" value="GNAT_dom"/>
</dbReference>
<keyword evidence="3" id="KW-1185">Reference proteome</keyword>
<evidence type="ECO:0000259" key="1">
    <source>
        <dbReference type="PROSITE" id="PS51186"/>
    </source>
</evidence>
<gene>
    <name evidence="2" type="ORF">AORI_2641</name>
</gene>
<dbReference type="PROSITE" id="PS51186">
    <property type="entry name" value="GNAT"/>
    <property type="match status" value="1"/>
</dbReference>
<evidence type="ECO:0000313" key="3">
    <source>
        <dbReference type="Proteomes" id="UP000013968"/>
    </source>
</evidence>
<reference evidence="2 3" key="1">
    <citation type="journal article" date="2013" name="BMC Genomics">
        <title>ContigScape: a Cytoscape plugin facilitating microbial genome gap closing.</title>
        <authorList>
            <person name="Tang B."/>
            <person name="Wang Q."/>
            <person name="Yang M."/>
            <person name="Xie F."/>
            <person name="Zhu Y."/>
            <person name="Zhuo Y."/>
            <person name="Wang S."/>
            <person name="Gao H."/>
            <person name="Ding X."/>
            <person name="Zhang L."/>
            <person name="Zhao G."/>
            <person name="Zheng H."/>
        </authorList>
    </citation>
    <scope>NUCLEOTIDE SEQUENCE [LARGE SCALE GENOMIC DNA]</scope>
    <source>
        <strain evidence="2 3">HCCB10007</strain>
    </source>
</reference>
<dbReference type="GO" id="GO:0016747">
    <property type="term" value="F:acyltransferase activity, transferring groups other than amino-acyl groups"/>
    <property type="evidence" value="ECO:0007669"/>
    <property type="project" value="InterPro"/>
</dbReference>
<evidence type="ECO:0000313" key="2">
    <source>
        <dbReference type="EMBL" id="AGM05228.1"/>
    </source>
</evidence>
<keyword evidence="2" id="KW-0808">Transferase</keyword>
<accession>R4T3G3</accession>
<dbReference type="SUPFAM" id="SSF55729">
    <property type="entry name" value="Acyl-CoA N-acyltransferases (Nat)"/>
    <property type="match status" value="1"/>
</dbReference>
<dbReference type="AlphaFoldDB" id="R4T3G3"/>
<dbReference type="Gene3D" id="3.40.630.30">
    <property type="match status" value="1"/>
</dbReference>
<proteinExistence type="predicted"/>
<dbReference type="EMBL" id="CP003410">
    <property type="protein sequence ID" value="AGM05228.1"/>
    <property type="molecule type" value="Genomic_DNA"/>
</dbReference>
<dbReference type="KEGG" id="aoi:AORI_2641"/>
<protein>
    <submittedName>
        <fullName evidence="2">GCN5-related N-acetyltransferase</fullName>
    </submittedName>
</protein>
<organism evidence="2 3">
    <name type="scientific">Amycolatopsis keratiniphila</name>
    <dbReference type="NCBI Taxonomy" id="129921"/>
    <lineage>
        <taxon>Bacteria</taxon>
        <taxon>Bacillati</taxon>
        <taxon>Actinomycetota</taxon>
        <taxon>Actinomycetes</taxon>
        <taxon>Pseudonocardiales</taxon>
        <taxon>Pseudonocardiaceae</taxon>
        <taxon>Amycolatopsis</taxon>
        <taxon>Amycolatopsis japonica group</taxon>
    </lineage>
</organism>
<dbReference type="InterPro" id="IPR016181">
    <property type="entry name" value="Acyl_CoA_acyltransferase"/>
</dbReference>